<dbReference type="STRING" id="1432141.A0A015IKM5"/>
<keyword evidence="2" id="KW-1185">Reference proteome</keyword>
<protein>
    <submittedName>
        <fullName evidence="1">Uncharacterized protein</fullName>
    </submittedName>
</protein>
<proteinExistence type="predicted"/>
<sequence length="52" mass="5739">MEAELNNEKDILTLATIGASQNNSVKPELTLNLASKRRAAFMALAEDEEFDD</sequence>
<comment type="caution">
    <text evidence="1">The sequence shown here is derived from an EMBL/GenBank/DDBJ whole genome shotgun (WGS) entry which is preliminary data.</text>
</comment>
<organism evidence="1 2">
    <name type="scientific">Rhizophagus irregularis (strain DAOM 197198w)</name>
    <name type="common">Glomus intraradices</name>
    <dbReference type="NCBI Taxonomy" id="1432141"/>
    <lineage>
        <taxon>Eukaryota</taxon>
        <taxon>Fungi</taxon>
        <taxon>Fungi incertae sedis</taxon>
        <taxon>Mucoromycota</taxon>
        <taxon>Glomeromycotina</taxon>
        <taxon>Glomeromycetes</taxon>
        <taxon>Glomerales</taxon>
        <taxon>Glomeraceae</taxon>
        <taxon>Rhizophagus</taxon>
    </lineage>
</organism>
<dbReference type="HOGENOM" id="CLU_3088517_0_0_1"/>
<accession>A0A015IKM5</accession>
<dbReference type="Proteomes" id="UP000022910">
    <property type="component" value="Unassembled WGS sequence"/>
</dbReference>
<name>A0A015IKM5_RHIIW</name>
<dbReference type="AlphaFoldDB" id="A0A015IKM5"/>
<dbReference type="EMBL" id="JEMT01028434">
    <property type="protein sequence ID" value="EXX54680.1"/>
    <property type="molecule type" value="Genomic_DNA"/>
</dbReference>
<evidence type="ECO:0000313" key="1">
    <source>
        <dbReference type="EMBL" id="EXX54680.1"/>
    </source>
</evidence>
<reference evidence="1 2" key="1">
    <citation type="submission" date="2014-02" db="EMBL/GenBank/DDBJ databases">
        <title>Single nucleus genome sequencing reveals high similarity among nuclei of an endomycorrhizal fungus.</title>
        <authorList>
            <person name="Lin K."/>
            <person name="Geurts R."/>
            <person name="Zhang Z."/>
            <person name="Limpens E."/>
            <person name="Saunders D.G."/>
            <person name="Mu D."/>
            <person name="Pang E."/>
            <person name="Cao H."/>
            <person name="Cha H."/>
            <person name="Lin T."/>
            <person name="Zhou Q."/>
            <person name="Shang Y."/>
            <person name="Li Y."/>
            <person name="Ivanov S."/>
            <person name="Sharma T."/>
            <person name="Velzen R.V."/>
            <person name="Ruijter N.D."/>
            <person name="Aanen D.K."/>
            <person name="Win J."/>
            <person name="Kamoun S."/>
            <person name="Bisseling T."/>
            <person name="Huang S."/>
        </authorList>
    </citation>
    <scope>NUCLEOTIDE SEQUENCE [LARGE SCALE GENOMIC DNA]</scope>
    <source>
        <strain evidence="2">DAOM197198w</strain>
    </source>
</reference>
<dbReference type="OrthoDB" id="6275295at2759"/>
<evidence type="ECO:0000313" key="2">
    <source>
        <dbReference type="Proteomes" id="UP000022910"/>
    </source>
</evidence>
<gene>
    <name evidence="1" type="ORF">RirG_232300</name>
</gene>